<dbReference type="Proteomes" id="UP000242258">
    <property type="component" value="Unassembled WGS sequence"/>
</dbReference>
<reference evidence="2" key="1">
    <citation type="submission" date="2016-09" db="EMBL/GenBank/DDBJ databases">
        <authorList>
            <person name="Wan X."/>
            <person name="Hou S."/>
        </authorList>
    </citation>
    <scope>NUCLEOTIDE SEQUENCE [LARGE SCALE GENOMIC DNA]</scope>
    <source>
        <strain evidence="2">KH87</strain>
    </source>
</reference>
<organism evidence="1 2">
    <name type="scientific">Rheinheimera salexigens</name>
    <dbReference type="NCBI Taxonomy" id="1628148"/>
    <lineage>
        <taxon>Bacteria</taxon>
        <taxon>Pseudomonadati</taxon>
        <taxon>Pseudomonadota</taxon>
        <taxon>Gammaproteobacteria</taxon>
        <taxon>Chromatiales</taxon>
        <taxon>Chromatiaceae</taxon>
        <taxon>Rheinheimera</taxon>
    </lineage>
</organism>
<keyword evidence="2" id="KW-1185">Reference proteome</keyword>
<sequence>METITHKQITNLLSQAELQNLADVKLELDGDLKILCTNINLNAHLLVKGATEVESHRIPVIDMLQQPVWGYFDSKKVFRVFCGLNSFSLYCKSRPDVVPAFVFNKKPSKAFRDMAILNELTNVLLEQRVFTEPYKIHELLCKWFNTDTRGIFNEPKWSLLYPGLTNKNALCDHLGISRKSFRSERRG</sequence>
<dbReference type="OrthoDB" id="57604at135613"/>
<gene>
    <name evidence="1" type="ORF">BI198_11300</name>
</gene>
<comment type="caution">
    <text evidence="1">The sequence shown here is derived from an EMBL/GenBank/DDBJ whole genome shotgun (WGS) entry which is preliminary data.</text>
</comment>
<evidence type="ECO:0000313" key="2">
    <source>
        <dbReference type="Proteomes" id="UP000242258"/>
    </source>
</evidence>
<dbReference type="RefSeq" id="WP_070049641.1">
    <property type="nucleotide sequence ID" value="NZ_CBCSDO010000016.1"/>
</dbReference>
<name>A0A1E7Q7I3_9GAMM</name>
<evidence type="ECO:0000313" key="1">
    <source>
        <dbReference type="EMBL" id="OEY70087.1"/>
    </source>
</evidence>
<dbReference type="AlphaFoldDB" id="A0A1E7Q7I3"/>
<dbReference type="EMBL" id="MKEK01000001">
    <property type="protein sequence ID" value="OEY70087.1"/>
    <property type="molecule type" value="Genomic_DNA"/>
</dbReference>
<proteinExistence type="predicted"/>
<accession>A0A1E7Q7I3</accession>
<protein>
    <submittedName>
        <fullName evidence="1">Uncharacterized protein</fullName>
    </submittedName>
</protein>
<dbReference type="STRING" id="1628148.BI198_11300"/>